<name>A0ABN8RU62_9CNID</name>
<evidence type="ECO:0000313" key="1">
    <source>
        <dbReference type="EMBL" id="CAH3183021.1"/>
    </source>
</evidence>
<reference evidence="1 2" key="1">
    <citation type="submission" date="2022-05" db="EMBL/GenBank/DDBJ databases">
        <authorList>
            <consortium name="Genoscope - CEA"/>
            <person name="William W."/>
        </authorList>
    </citation>
    <scope>NUCLEOTIDE SEQUENCE [LARGE SCALE GENOMIC DNA]</scope>
</reference>
<dbReference type="EMBL" id="CALNXK010000340">
    <property type="protein sequence ID" value="CAH3183021.1"/>
    <property type="molecule type" value="Genomic_DNA"/>
</dbReference>
<dbReference type="Proteomes" id="UP001159405">
    <property type="component" value="Unassembled WGS sequence"/>
</dbReference>
<comment type="caution">
    <text evidence="1">The sequence shown here is derived from an EMBL/GenBank/DDBJ whole genome shotgun (WGS) entry which is preliminary data.</text>
</comment>
<keyword evidence="2" id="KW-1185">Reference proteome</keyword>
<evidence type="ECO:0000313" key="2">
    <source>
        <dbReference type="Proteomes" id="UP001159405"/>
    </source>
</evidence>
<gene>
    <name evidence="1" type="ORF">PLOB_00027973</name>
</gene>
<organism evidence="1 2">
    <name type="scientific">Porites lobata</name>
    <dbReference type="NCBI Taxonomy" id="104759"/>
    <lineage>
        <taxon>Eukaryota</taxon>
        <taxon>Metazoa</taxon>
        <taxon>Cnidaria</taxon>
        <taxon>Anthozoa</taxon>
        <taxon>Hexacorallia</taxon>
        <taxon>Scleractinia</taxon>
        <taxon>Fungiina</taxon>
        <taxon>Poritidae</taxon>
        <taxon>Porites</taxon>
    </lineage>
</organism>
<protein>
    <submittedName>
        <fullName evidence="1">Uncharacterized protein</fullName>
    </submittedName>
</protein>
<proteinExistence type="predicted"/>
<sequence length="184" mass="20995">MMQSSADGRPWGRWKCSNRKNLNGTRRVAECGGTYECVNLACPCLKTYGHKNNVQLKKLPPEVVCSCCGYSAKPIACFARKIWEFPDGASHVLVYHYGTHKCTAIKPSIDVSSEVNKFFKENSSAKPSQCAYESLKLPFMTQKMLKTCTRKLRVTQTTRSYRMANKNSWRALILWDILLMPKRQ</sequence>
<accession>A0ABN8RU62</accession>